<dbReference type="PANTHER" id="PTHR45436">
    <property type="entry name" value="SENSOR HISTIDINE KINASE YKOH"/>
    <property type="match status" value="1"/>
</dbReference>
<dbReference type="PANTHER" id="PTHR45436:SF5">
    <property type="entry name" value="SENSOR HISTIDINE KINASE TRCS"/>
    <property type="match status" value="1"/>
</dbReference>
<keyword evidence="7" id="KW-1185">Reference proteome</keyword>
<evidence type="ECO:0000256" key="3">
    <source>
        <dbReference type="ARBA" id="ARBA00022553"/>
    </source>
</evidence>
<dbReference type="GO" id="GO:0004673">
    <property type="term" value="F:protein histidine kinase activity"/>
    <property type="evidence" value="ECO:0007669"/>
    <property type="project" value="UniProtKB-EC"/>
</dbReference>
<reference evidence="6" key="1">
    <citation type="submission" date="2021-01" db="EMBL/GenBank/DDBJ databases">
        <title>Whole genome shotgun sequence of Dactylosporangium siamense NBRC 106093.</title>
        <authorList>
            <person name="Komaki H."/>
            <person name="Tamura T."/>
        </authorList>
    </citation>
    <scope>NUCLEOTIDE SEQUENCE</scope>
    <source>
        <strain evidence="6">NBRC 106093</strain>
    </source>
</reference>
<evidence type="ECO:0000256" key="4">
    <source>
        <dbReference type="ARBA" id="ARBA00022679"/>
    </source>
</evidence>
<gene>
    <name evidence="6" type="ORF">Dsi01nite_092770</name>
</gene>
<dbReference type="RefSeq" id="WP_203852846.1">
    <property type="nucleotide sequence ID" value="NZ_BAAAVW010000031.1"/>
</dbReference>
<comment type="catalytic activity">
    <reaction evidence="1">
        <text>ATP + protein L-histidine = ADP + protein N-phospho-L-histidine.</text>
        <dbReference type="EC" id="2.7.13.3"/>
    </reaction>
</comment>
<sequence length="136" mass="14568">MLVDSRGSPAASSAGLFRVDHLSTRLRRTPENLIVLAGSSPGRVWRRTIPMAGIVRGAIAEVEDSARVTVYPFGPVDLAGRAVSDVSHLLAELVENALSFSPPHTEVHIKDQLVGAGYVPEVEDRAWASRPMSSPS</sequence>
<keyword evidence="4" id="KW-0808">Transferase</keyword>
<evidence type="ECO:0000256" key="2">
    <source>
        <dbReference type="ARBA" id="ARBA00012438"/>
    </source>
</evidence>
<evidence type="ECO:0000313" key="6">
    <source>
        <dbReference type="EMBL" id="GIG51236.1"/>
    </source>
</evidence>
<evidence type="ECO:0000256" key="1">
    <source>
        <dbReference type="ARBA" id="ARBA00000085"/>
    </source>
</evidence>
<evidence type="ECO:0000313" key="7">
    <source>
        <dbReference type="Proteomes" id="UP000660611"/>
    </source>
</evidence>
<evidence type="ECO:0000256" key="5">
    <source>
        <dbReference type="ARBA" id="ARBA00022777"/>
    </source>
</evidence>
<dbReference type="EMBL" id="BONQ01000151">
    <property type="protein sequence ID" value="GIG51236.1"/>
    <property type="molecule type" value="Genomic_DNA"/>
</dbReference>
<keyword evidence="3" id="KW-0597">Phosphoprotein</keyword>
<name>A0A919UGF4_9ACTN</name>
<organism evidence="6 7">
    <name type="scientific">Dactylosporangium siamense</name>
    <dbReference type="NCBI Taxonomy" id="685454"/>
    <lineage>
        <taxon>Bacteria</taxon>
        <taxon>Bacillati</taxon>
        <taxon>Actinomycetota</taxon>
        <taxon>Actinomycetes</taxon>
        <taxon>Micromonosporales</taxon>
        <taxon>Micromonosporaceae</taxon>
        <taxon>Dactylosporangium</taxon>
    </lineage>
</organism>
<dbReference type="InterPro" id="IPR050428">
    <property type="entry name" value="TCS_sensor_his_kinase"/>
</dbReference>
<dbReference type="GO" id="GO:0000160">
    <property type="term" value="P:phosphorelay signal transduction system"/>
    <property type="evidence" value="ECO:0007669"/>
    <property type="project" value="TreeGrafter"/>
</dbReference>
<dbReference type="Proteomes" id="UP000660611">
    <property type="component" value="Unassembled WGS sequence"/>
</dbReference>
<dbReference type="AlphaFoldDB" id="A0A919UGF4"/>
<protein>
    <recommendedName>
        <fullName evidence="2">histidine kinase</fullName>
        <ecNumber evidence="2">2.7.13.3</ecNumber>
    </recommendedName>
</protein>
<dbReference type="EC" id="2.7.13.3" evidence="2"/>
<accession>A0A919UGF4</accession>
<comment type="caution">
    <text evidence="6">The sequence shown here is derived from an EMBL/GenBank/DDBJ whole genome shotgun (WGS) entry which is preliminary data.</text>
</comment>
<dbReference type="GO" id="GO:0005886">
    <property type="term" value="C:plasma membrane"/>
    <property type="evidence" value="ECO:0007669"/>
    <property type="project" value="TreeGrafter"/>
</dbReference>
<keyword evidence="5" id="KW-0418">Kinase</keyword>
<proteinExistence type="predicted"/>